<dbReference type="InterPro" id="IPR023631">
    <property type="entry name" value="Amidase_dom"/>
</dbReference>
<evidence type="ECO:0000256" key="2">
    <source>
        <dbReference type="SAM" id="SignalP"/>
    </source>
</evidence>
<dbReference type="STRING" id="2015173.A0A026WID5"/>
<dbReference type="PROSITE" id="PS00571">
    <property type="entry name" value="AMIDASES"/>
    <property type="match status" value="1"/>
</dbReference>
<dbReference type="OrthoDB" id="6428749at2759"/>
<comment type="similarity">
    <text evidence="1">Belongs to the amidase family.</text>
</comment>
<evidence type="ECO:0000259" key="3">
    <source>
        <dbReference type="Pfam" id="PF01425"/>
    </source>
</evidence>
<dbReference type="InterPro" id="IPR052739">
    <property type="entry name" value="FAAH2"/>
</dbReference>
<evidence type="ECO:0000256" key="1">
    <source>
        <dbReference type="ARBA" id="ARBA00009199"/>
    </source>
</evidence>
<protein>
    <submittedName>
        <fullName evidence="4">Fatty-acid amide hydrolase</fullName>
    </submittedName>
</protein>
<dbReference type="Gene3D" id="3.90.1300.10">
    <property type="entry name" value="Amidase signature (AS) domain"/>
    <property type="match status" value="2"/>
</dbReference>
<dbReference type="AlphaFoldDB" id="A0A026WID5"/>
<dbReference type="PANTHER" id="PTHR43372">
    <property type="entry name" value="FATTY-ACID AMIDE HYDROLASE"/>
    <property type="match status" value="1"/>
</dbReference>
<dbReference type="GO" id="GO:0016787">
    <property type="term" value="F:hydrolase activity"/>
    <property type="evidence" value="ECO:0007669"/>
    <property type="project" value="UniProtKB-KW"/>
</dbReference>
<dbReference type="InterPro" id="IPR036928">
    <property type="entry name" value="AS_sf"/>
</dbReference>
<dbReference type="Proteomes" id="UP000053097">
    <property type="component" value="Unassembled WGS sequence"/>
</dbReference>
<sequence length="724" mass="80678">VIRCAFFLLFCLLGPFCKLRGLRKRRRCPPIGNQLLLQSATEIARKIRTREVSCEEVITAYVARCKEVNPLINAIVEDRFEAAVREAREIDIFLGSTTMDEASIASEKPLLGLPITVKESIAVQGMSNCVGVKDTPSRATRDADVVARVREAGGIPLLVSNTPEMCMWWHTFNKVTGTTRNPYDTRRTAGGSSGGEAALLGAGASLLGMGSDIAGSVRVPALFCGIFSHKPTPDWVSVEGHKPSATDVNWSSFLTIGAMVRYATDLPLLLSAMAQSDNAKIGFNRSKKTSLKDMKFFYMDDIGSIATSRVNSDMRNAIYKLKKHLEDAYDVKVQKGNLKGMKKSFELSSGILLNIKNVYSAFDRTDDPKKSKSVLAEILRYILFMSPHSFPVIYYGILKRIGEAIPRSTYNNMLEKQAQLKKQFKELLGDNGVLIFPSFTCPAIYPQEITYNVGNFTYLMVFNMLGLPVTQCPLGYDKNQLPVGLQIVANPGCDHLTLALAQEIERTFGGWREPTQNKNSGFSSTLKMYIRPLIARTIPRCDNKSRNIITIKRETETVLCLTKTIIFQKSKSVLAEILRYILFMSPHSFPVIYYGILKRIGEAIPRSTYNNMLEKQAQLKKQFKELLGDNGVLIFPSFTCPAIYPQEITYNVGNFTYLMVFNMLGLPVTQCPLGYDKNQLPVGLQIVANPGCDHLTLALAQEIERTFGGWREPTQNKNSVSNEA</sequence>
<evidence type="ECO:0000313" key="4">
    <source>
        <dbReference type="EMBL" id="EZA55775.1"/>
    </source>
</evidence>
<keyword evidence="5" id="KW-1185">Reference proteome</keyword>
<feature type="chain" id="PRO_5001545808" evidence="2">
    <location>
        <begin position="22"/>
        <end position="724"/>
    </location>
</feature>
<proteinExistence type="inferred from homology"/>
<feature type="signal peptide" evidence="2">
    <location>
        <begin position="1"/>
        <end position="21"/>
    </location>
</feature>
<dbReference type="InterPro" id="IPR020556">
    <property type="entry name" value="Amidase_CS"/>
</dbReference>
<feature type="domain" description="Amidase" evidence="3">
    <location>
        <begin position="607"/>
        <end position="697"/>
    </location>
</feature>
<dbReference type="GO" id="GO:0012505">
    <property type="term" value="C:endomembrane system"/>
    <property type="evidence" value="ECO:0007669"/>
    <property type="project" value="TreeGrafter"/>
</dbReference>
<reference evidence="4 5" key="1">
    <citation type="journal article" date="2014" name="Curr. Biol.">
        <title>The genome of the clonal raider ant Cerapachys biroi.</title>
        <authorList>
            <person name="Oxley P.R."/>
            <person name="Ji L."/>
            <person name="Fetter-Pruneda I."/>
            <person name="McKenzie S.K."/>
            <person name="Li C."/>
            <person name="Hu H."/>
            <person name="Zhang G."/>
            <person name="Kronauer D.J."/>
        </authorList>
    </citation>
    <scope>NUCLEOTIDE SEQUENCE [LARGE SCALE GENOMIC DNA]</scope>
</reference>
<dbReference type="PANTHER" id="PTHR43372:SF2">
    <property type="entry name" value="IP13792P"/>
    <property type="match status" value="1"/>
</dbReference>
<accession>A0A026WID5</accession>
<dbReference type="EMBL" id="KK107185">
    <property type="protein sequence ID" value="EZA55775.1"/>
    <property type="molecule type" value="Genomic_DNA"/>
</dbReference>
<name>A0A026WID5_OOCBI</name>
<evidence type="ECO:0000313" key="5">
    <source>
        <dbReference type="Proteomes" id="UP000053097"/>
    </source>
</evidence>
<dbReference type="Pfam" id="PF01425">
    <property type="entry name" value="Amidase"/>
    <property type="match status" value="2"/>
</dbReference>
<feature type="domain" description="Amidase" evidence="3">
    <location>
        <begin position="56"/>
        <end position="498"/>
    </location>
</feature>
<gene>
    <name evidence="4" type="ORF">X777_03949</name>
</gene>
<dbReference type="OMA" id="ANPGCDH"/>
<keyword evidence="4" id="KW-0378">Hydrolase</keyword>
<dbReference type="SUPFAM" id="SSF75304">
    <property type="entry name" value="Amidase signature (AS) enzymes"/>
    <property type="match status" value="2"/>
</dbReference>
<keyword evidence="2" id="KW-0732">Signal</keyword>
<organism evidence="4 5">
    <name type="scientific">Ooceraea biroi</name>
    <name type="common">Clonal raider ant</name>
    <name type="synonym">Cerapachys biroi</name>
    <dbReference type="NCBI Taxonomy" id="2015173"/>
    <lineage>
        <taxon>Eukaryota</taxon>
        <taxon>Metazoa</taxon>
        <taxon>Ecdysozoa</taxon>
        <taxon>Arthropoda</taxon>
        <taxon>Hexapoda</taxon>
        <taxon>Insecta</taxon>
        <taxon>Pterygota</taxon>
        <taxon>Neoptera</taxon>
        <taxon>Endopterygota</taxon>
        <taxon>Hymenoptera</taxon>
        <taxon>Apocrita</taxon>
        <taxon>Aculeata</taxon>
        <taxon>Formicoidea</taxon>
        <taxon>Formicidae</taxon>
        <taxon>Dorylinae</taxon>
        <taxon>Ooceraea</taxon>
    </lineage>
</organism>
<feature type="non-terminal residue" evidence="4">
    <location>
        <position position="1"/>
    </location>
</feature>